<keyword evidence="4" id="KW-1185">Reference proteome</keyword>
<dbReference type="InterPro" id="IPR050300">
    <property type="entry name" value="GDXG_lipolytic_enzyme"/>
</dbReference>
<organism evidence="3 4">
    <name type="scientific">Kineococcus glutinatus</name>
    <dbReference type="NCBI Taxonomy" id="1070872"/>
    <lineage>
        <taxon>Bacteria</taxon>
        <taxon>Bacillati</taxon>
        <taxon>Actinomycetota</taxon>
        <taxon>Actinomycetes</taxon>
        <taxon>Kineosporiales</taxon>
        <taxon>Kineosporiaceae</taxon>
        <taxon>Kineococcus</taxon>
    </lineage>
</organism>
<reference evidence="4" key="1">
    <citation type="journal article" date="2019" name="Int. J. Syst. Evol. Microbiol.">
        <title>The Global Catalogue of Microorganisms (GCM) 10K type strain sequencing project: providing services to taxonomists for standard genome sequencing and annotation.</title>
        <authorList>
            <consortium name="The Broad Institute Genomics Platform"/>
            <consortium name="The Broad Institute Genome Sequencing Center for Infectious Disease"/>
            <person name="Wu L."/>
            <person name="Ma J."/>
        </authorList>
    </citation>
    <scope>NUCLEOTIDE SEQUENCE [LARGE SCALE GENOMIC DNA]</scope>
    <source>
        <strain evidence="4">JCM 18126</strain>
    </source>
</reference>
<dbReference type="Proteomes" id="UP001501195">
    <property type="component" value="Unassembled WGS sequence"/>
</dbReference>
<comment type="caution">
    <text evidence="3">The sequence shown here is derived from an EMBL/GenBank/DDBJ whole genome shotgun (WGS) entry which is preliminary data.</text>
</comment>
<proteinExistence type="predicted"/>
<evidence type="ECO:0000313" key="3">
    <source>
        <dbReference type="EMBL" id="GAA4984097.1"/>
    </source>
</evidence>
<evidence type="ECO:0000256" key="1">
    <source>
        <dbReference type="ARBA" id="ARBA00022801"/>
    </source>
</evidence>
<name>A0ABP9I0M6_9ACTN</name>
<dbReference type="RefSeq" id="WP_345712826.1">
    <property type="nucleotide sequence ID" value="NZ_BAABIL010000372.1"/>
</dbReference>
<dbReference type="EMBL" id="BAABIL010000372">
    <property type="protein sequence ID" value="GAA4984097.1"/>
    <property type="molecule type" value="Genomic_DNA"/>
</dbReference>
<dbReference type="SUPFAM" id="SSF53474">
    <property type="entry name" value="alpha/beta-Hydrolases"/>
    <property type="match status" value="1"/>
</dbReference>
<keyword evidence="1 3" id="KW-0378">Hydrolase</keyword>
<sequence>MNALAEFRAARGSGPRPAVLVLPGGGYERCAPHEGEPIARWLASLGLHAFVLRYPVAPQRHPVPLRAATAALQQVRSGGHGLAVDPGRVGVLGFSAGGHLAACLSTGLGGGEVPDATVLCYPVVSFEHAPHAGSVRNLLGADPSPARARELSPDRHVSAATPPAFVWHTAADDAVDVTHSLRYTAALAAAGVPVELHVFAEGGHGLGAAEGEPRAGRWRALCAGWLAHLGWVEPDVVEQDVVGTGGRSGT</sequence>
<gene>
    <name evidence="3" type="ORF">GCM10023225_24100</name>
</gene>
<dbReference type="InterPro" id="IPR029058">
    <property type="entry name" value="AB_hydrolase_fold"/>
</dbReference>
<dbReference type="GO" id="GO:0016787">
    <property type="term" value="F:hydrolase activity"/>
    <property type="evidence" value="ECO:0007669"/>
    <property type="project" value="UniProtKB-KW"/>
</dbReference>
<dbReference type="InterPro" id="IPR013094">
    <property type="entry name" value="AB_hydrolase_3"/>
</dbReference>
<protein>
    <submittedName>
        <fullName evidence="3">Alpha/beta hydrolase</fullName>
    </submittedName>
</protein>
<accession>A0ABP9I0M6</accession>
<feature type="domain" description="Alpha/beta hydrolase fold-3" evidence="2">
    <location>
        <begin position="22"/>
        <end position="205"/>
    </location>
</feature>
<dbReference type="PANTHER" id="PTHR48081:SF6">
    <property type="entry name" value="PEPTIDASE S9 PROLYL OLIGOPEPTIDASE CATALYTIC DOMAIN-CONTAINING PROTEIN"/>
    <property type="match status" value="1"/>
</dbReference>
<evidence type="ECO:0000259" key="2">
    <source>
        <dbReference type="Pfam" id="PF07859"/>
    </source>
</evidence>
<evidence type="ECO:0000313" key="4">
    <source>
        <dbReference type="Proteomes" id="UP001501195"/>
    </source>
</evidence>
<dbReference type="Pfam" id="PF07859">
    <property type="entry name" value="Abhydrolase_3"/>
    <property type="match status" value="1"/>
</dbReference>
<dbReference type="Gene3D" id="3.40.50.1820">
    <property type="entry name" value="alpha/beta hydrolase"/>
    <property type="match status" value="1"/>
</dbReference>
<dbReference type="PANTHER" id="PTHR48081">
    <property type="entry name" value="AB HYDROLASE SUPERFAMILY PROTEIN C4A8.06C"/>
    <property type="match status" value="1"/>
</dbReference>